<keyword evidence="3" id="KW-0472">Membrane</keyword>
<feature type="transmembrane region" description="Helical" evidence="3">
    <location>
        <begin position="132"/>
        <end position="157"/>
    </location>
</feature>
<dbReference type="PANTHER" id="PTHR43386">
    <property type="entry name" value="OLIGOPEPTIDE TRANSPORT SYSTEM PERMEASE PROTEIN APPC"/>
    <property type="match status" value="1"/>
</dbReference>
<keyword evidence="3" id="KW-0812">Transmembrane</keyword>
<evidence type="ECO:0008006" key="5">
    <source>
        <dbReference type="Google" id="ProtNLM"/>
    </source>
</evidence>
<organism evidence="4">
    <name type="scientific">marine sediment metagenome</name>
    <dbReference type="NCBI Taxonomy" id="412755"/>
    <lineage>
        <taxon>unclassified sequences</taxon>
        <taxon>metagenomes</taxon>
        <taxon>ecological metagenomes</taxon>
    </lineage>
</organism>
<name>X1D282_9ZZZZ</name>
<proteinExistence type="predicted"/>
<dbReference type="AlphaFoldDB" id="X1D282"/>
<dbReference type="EMBL" id="BART01030110">
    <property type="protein sequence ID" value="GAH14282.1"/>
    <property type="molecule type" value="Genomic_DNA"/>
</dbReference>
<comment type="caution">
    <text evidence="4">The sequence shown here is derived from an EMBL/GenBank/DDBJ whole genome shotgun (WGS) entry which is preliminary data.</text>
</comment>
<evidence type="ECO:0000256" key="1">
    <source>
        <dbReference type="ARBA" id="ARBA00004651"/>
    </source>
</evidence>
<evidence type="ECO:0000256" key="3">
    <source>
        <dbReference type="SAM" id="Phobius"/>
    </source>
</evidence>
<feature type="non-terminal residue" evidence="4">
    <location>
        <position position="171"/>
    </location>
</feature>
<gene>
    <name evidence="4" type="ORF">S01H4_52654</name>
</gene>
<comment type="subcellular location">
    <subcellularLocation>
        <location evidence="1">Cell membrane</location>
        <topology evidence="1">Multi-pass membrane protein</topology>
    </subcellularLocation>
</comment>
<accession>X1D282</accession>
<dbReference type="PANTHER" id="PTHR43386:SF1">
    <property type="entry name" value="D,D-DIPEPTIDE TRANSPORT SYSTEM PERMEASE PROTEIN DDPC-RELATED"/>
    <property type="match status" value="1"/>
</dbReference>
<protein>
    <recommendedName>
        <fullName evidence="5">Oligopeptide transport permease C-like N-terminal domain-containing protein</fullName>
    </recommendedName>
</protein>
<sequence length="171" mass="19604">MTQIYLKDSEKEEIKATFREKITTRLKFYLIPGYRVPEFSEMEFEIGKVKSKRKLFRRFLTPLTILGFMLILFIVVLAIYAPWFSTFPLQEITPPEYPGTLSFQPPSIDHPLGTTKYGYDILARLIWGARTVIQAAFIPVFISISGGVILGTISAYFGGWVDSLLMRFCDV</sequence>
<feature type="transmembrane region" description="Helical" evidence="3">
    <location>
        <begin position="59"/>
        <end position="81"/>
    </location>
</feature>
<dbReference type="GO" id="GO:0005886">
    <property type="term" value="C:plasma membrane"/>
    <property type="evidence" value="ECO:0007669"/>
    <property type="project" value="UniProtKB-SubCell"/>
</dbReference>
<dbReference type="InterPro" id="IPR050366">
    <property type="entry name" value="BP-dependent_transpt_permease"/>
</dbReference>
<evidence type="ECO:0000313" key="4">
    <source>
        <dbReference type="EMBL" id="GAH14282.1"/>
    </source>
</evidence>
<reference evidence="4" key="1">
    <citation type="journal article" date="2014" name="Front. Microbiol.">
        <title>High frequency of phylogenetically diverse reductive dehalogenase-homologous genes in deep subseafloor sedimentary metagenomes.</title>
        <authorList>
            <person name="Kawai M."/>
            <person name="Futagami T."/>
            <person name="Toyoda A."/>
            <person name="Takaki Y."/>
            <person name="Nishi S."/>
            <person name="Hori S."/>
            <person name="Arai W."/>
            <person name="Tsubouchi T."/>
            <person name="Morono Y."/>
            <person name="Uchiyama I."/>
            <person name="Ito T."/>
            <person name="Fujiyama A."/>
            <person name="Inagaki F."/>
            <person name="Takami H."/>
        </authorList>
    </citation>
    <scope>NUCLEOTIDE SEQUENCE</scope>
    <source>
        <strain evidence="4">Expedition CK06-06</strain>
    </source>
</reference>
<keyword evidence="3" id="KW-1133">Transmembrane helix</keyword>
<evidence type="ECO:0000256" key="2">
    <source>
        <dbReference type="ARBA" id="ARBA00022448"/>
    </source>
</evidence>
<keyword evidence="2" id="KW-0813">Transport</keyword>